<comment type="similarity">
    <text evidence="1 7">Belongs to the nitroreductase family.</text>
</comment>
<keyword evidence="3 7" id="KW-0288">FMN</keyword>
<keyword evidence="6 7" id="KW-0520">NAD</keyword>
<dbReference type="EMBL" id="SWLG01000001">
    <property type="protein sequence ID" value="TLS38990.1"/>
    <property type="molecule type" value="Genomic_DNA"/>
</dbReference>
<dbReference type="Gene3D" id="3.40.109.10">
    <property type="entry name" value="NADH Oxidase"/>
    <property type="match status" value="1"/>
</dbReference>
<evidence type="ECO:0000256" key="8">
    <source>
        <dbReference type="PIRSR" id="PIRSR000232-1"/>
    </source>
</evidence>
<feature type="binding site" evidence="8">
    <location>
        <position position="39"/>
    </location>
    <ligand>
        <name>FMN</name>
        <dbReference type="ChEBI" id="CHEBI:58210"/>
        <note>ligand shared between dimeric partners</note>
    </ligand>
</feature>
<dbReference type="SUPFAM" id="SSF55469">
    <property type="entry name" value="FMN-dependent nitroreductase-like"/>
    <property type="match status" value="1"/>
</dbReference>
<evidence type="ECO:0000256" key="5">
    <source>
        <dbReference type="ARBA" id="ARBA00023002"/>
    </source>
</evidence>
<dbReference type="InterPro" id="IPR026021">
    <property type="entry name" value="YdjA-like"/>
</dbReference>
<keyword evidence="2 7" id="KW-0285">Flavoprotein</keyword>
<evidence type="ECO:0000259" key="9">
    <source>
        <dbReference type="Pfam" id="PF00881"/>
    </source>
</evidence>
<dbReference type="Proteomes" id="UP000308230">
    <property type="component" value="Unassembled WGS sequence"/>
</dbReference>
<dbReference type="OrthoDB" id="9804207at2"/>
<dbReference type="EC" id="1.-.-.-" evidence="7"/>
<dbReference type="InterPro" id="IPR000415">
    <property type="entry name" value="Nitroreductase-like"/>
</dbReference>
<comment type="caution">
    <text evidence="10">The sequence shown here is derived from an EMBL/GenBank/DDBJ whole genome shotgun (WGS) entry which is preliminary data.</text>
</comment>
<dbReference type="GO" id="GO:0016491">
    <property type="term" value="F:oxidoreductase activity"/>
    <property type="evidence" value="ECO:0007669"/>
    <property type="project" value="UniProtKB-UniRule"/>
</dbReference>
<name>A0A5R9F9S2_9BACL</name>
<dbReference type="AlphaFoldDB" id="A0A5R9F9S2"/>
<proteinExistence type="inferred from homology"/>
<dbReference type="InterPro" id="IPR052530">
    <property type="entry name" value="NAD(P)H_nitroreductase"/>
</dbReference>
<evidence type="ECO:0000256" key="2">
    <source>
        <dbReference type="ARBA" id="ARBA00022630"/>
    </source>
</evidence>
<protein>
    <recommendedName>
        <fullName evidence="7">Putative NAD(P)H nitroreductase</fullName>
        <ecNumber evidence="7">1.-.-.-</ecNumber>
    </recommendedName>
</protein>
<evidence type="ECO:0000256" key="6">
    <source>
        <dbReference type="ARBA" id="ARBA00023027"/>
    </source>
</evidence>
<evidence type="ECO:0000256" key="7">
    <source>
        <dbReference type="PIRNR" id="PIRNR000232"/>
    </source>
</evidence>
<dbReference type="PANTHER" id="PTHR43821">
    <property type="entry name" value="NAD(P)H NITROREDUCTASE YDJA-RELATED"/>
    <property type="match status" value="1"/>
</dbReference>
<accession>A0A5R9F9S2</accession>
<evidence type="ECO:0000256" key="4">
    <source>
        <dbReference type="ARBA" id="ARBA00022857"/>
    </source>
</evidence>
<evidence type="ECO:0000313" key="11">
    <source>
        <dbReference type="Proteomes" id="UP000308230"/>
    </source>
</evidence>
<keyword evidence="4 7" id="KW-0521">NADP</keyword>
<sequence length="197" mass="22128">MDVLEAIRTRRSIGVVKQDSVPKDLIEKILEAGNWAPSHYKTEPWKFFVLENSARNKLGDVLVEIAKESMDDPTTEENKRKLKKTAAKPLRAPVIIAVAVTPSQKKKVIELEEYAAVNAGIQNMLLVAHALGLGAIWRTGKPCYHSKMLELFRLSEEERVLGFIYIGYPDMKAPSGSRGPVEEKTVWINSDKDLENL</sequence>
<keyword evidence="5 7" id="KW-0560">Oxidoreductase</keyword>
<keyword evidence="11" id="KW-1185">Reference proteome</keyword>
<evidence type="ECO:0000256" key="1">
    <source>
        <dbReference type="ARBA" id="ARBA00007118"/>
    </source>
</evidence>
<gene>
    <name evidence="10" type="ORF">FCL54_01380</name>
</gene>
<dbReference type="Pfam" id="PF00881">
    <property type="entry name" value="Nitroreductase"/>
    <property type="match status" value="1"/>
</dbReference>
<feature type="binding site" description="in other chain" evidence="8">
    <location>
        <begin position="137"/>
        <end position="139"/>
    </location>
    <ligand>
        <name>FMN</name>
        <dbReference type="ChEBI" id="CHEBI:58210"/>
        <note>ligand shared between dimeric partners</note>
    </ligand>
</feature>
<dbReference type="PIRSF" id="PIRSF000232">
    <property type="entry name" value="YdjA"/>
    <property type="match status" value="1"/>
</dbReference>
<dbReference type="InterPro" id="IPR029479">
    <property type="entry name" value="Nitroreductase"/>
</dbReference>
<feature type="domain" description="Nitroreductase" evidence="9">
    <location>
        <begin position="7"/>
        <end position="168"/>
    </location>
</feature>
<dbReference type="CDD" id="cd02135">
    <property type="entry name" value="YdjA-like"/>
    <property type="match status" value="1"/>
</dbReference>
<dbReference type="PANTHER" id="PTHR43821:SF1">
    <property type="entry name" value="NAD(P)H NITROREDUCTASE YDJA-RELATED"/>
    <property type="match status" value="1"/>
</dbReference>
<feature type="binding site" description="in other chain" evidence="8">
    <location>
        <begin position="10"/>
        <end position="12"/>
    </location>
    <ligand>
        <name>FMN</name>
        <dbReference type="ChEBI" id="CHEBI:58210"/>
        <note>ligand shared between dimeric partners</note>
    </ligand>
</feature>
<comment type="cofactor">
    <cofactor evidence="8">
        <name>FMN</name>
        <dbReference type="ChEBI" id="CHEBI:58210"/>
    </cofactor>
    <text evidence="8">Binds 1 FMN per subunit.</text>
</comment>
<evidence type="ECO:0000256" key="3">
    <source>
        <dbReference type="ARBA" id="ARBA00022643"/>
    </source>
</evidence>
<dbReference type="RefSeq" id="WP_138122392.1">
    <property type="nucleotide sequence ID" value="NZ_SWLG01000001.1"/>
</dbReference>
<reference evidence="10 11" key="1">
    <citation type="submission" date="2019-04" db="EMBL/GenBank/DDBJ databases">
        <title>Bacillus caeni sp. nov., a bacterium isolated from mangrove sediment.</title>
        <authorList>
            <person name="Huang H."/>
            <person name="Mo K."/>
            <person name="Hu Y."/>
        </authorList>
    </citation>
    <scope>NUCLEOTIDE SEQUENCE [LARGE SCALE GENOMIC DNA]</scope>
    <source>
        <strain evidence="10 11">HB172195</strain>
    </source>
</reference>
<evidence type="ECO:0000313" key="10">
    <source>
        <dbReference type="EMBL" id="TLS38990.1"/>
    </source>
</evidence>
<organism evidence="10 11">
    <name type="scientific">Exobacillus caeni</name>
    <dbReference type="NCBI Taxonomy" id="2574798"/>
    <lineage>
        <taxon>Bacteria</taxon>
        <taxon>Bacillati</taxon>
        <taxon>Bacillota</taxon>
        <taxon>Bacilli</taxon>
        <taxon>Bacillales</taxon>
        <taxon>Guptibacillaceae</taxon>
        <taxon>Exobacillus</taxon>
    </lineage>
</organism>